<gene>
    <name evidence="2" type="ORF">V7S43_015995</name>
</gene>
<name>A0ABD3F0H9_9STRA</name>
<keyword evidence="3" id="KW-1185">Reference proteome</keyword>
<keyword evidence="1" id="KW-0472">Membrane</keyword>
<sequence length="170" mass="19059">MVYKAVEPFEKDDEAVKELRKGNISAHIRRNLQSVSMNHTVKVRACTANRVHFVLDVPSRGAGPFHVYYATERRYVGLAKTARMWAIESLLIALLCCVLVRITYSPVFAALGVICSFVTILAVVINWGFERKAKGKFILIRDDEDDGYIIIDSGDDSTSPSELPRALKLE</sequence>
<feature type="transmembrane region" description="Helical" evidence="1">
    <location>
        <begin position="82"/>
        <end position="102"/>
    </location>
</feature>
<keyword evidence="1" id="KW-0812">Transmembrane</keyword>
<evidence type="ECO:0000256" key="1">
    <source>
        <dbReference type="SAM" id="Phobius"/>
    </source>
</evidence>
<evidence type="ECO:0000313" key="3">
    <source>
        <dbReference type="Proteomes" id="UP001632037"/>
    </source>
</evidence>
<proteinExistence type="predicted"/>
<organism evidence="2 3">
    <name type="scientific">Phytophthora oleae</name>
    <dbReference type="NCBI Taxonomy" id="2107226"/>
    <lineage>
        <taxon>Eukaryota</taxon>
        <taxon>Sar</taxon>
        <taxon>Stramenopiles</taxon>
        <taxon>Oomycota</taxon>
        <taxon>Peronosporomycetes</taxon>
        <taxon>Peronosporales</taxon>
        <taxon>Peronosporaceae</taxon>
        <taxon>Phytophthora</taxon>
    </lineage>
</organism>
<accession>A0ABD3F0H9</accession>
<dbReference type="Proteomes" id="UP001632037">
    <property type="component" value="Unassembled WGS sequence"/>
</dbReference>
<keyword evidence="1" id="KW-1133">Transmembrane helix</keyword>
<comment type="caution">
    <text evidence="2">The sequence shown here is derived from an EMBL/GenBank/DDBJ whole genome shotgun (WGS) entry which is preliminary data.</text>
</comment>
<reference evidence="2 3" key="1">
    <citation type="submission" date="2024-09" db="EMBL/GenBank/DDBJ databases">
        <title>Genome sequencing and assembly of Phytophthora oleae, isolate VK10A, causative agent of rot of olive drupes.</title>
        <authorList>
            <person name="Conti Taguali S."/>
            <person name="Riolo M."/>
            <person name="La Spada F."/>
            <person name="Cacciola S.O."/>
            <person name="Dionisio G."/>
        </authorList>
    </citation>
    <scope>NUCLEOTIDE SEQUENCE [LARGE SCALE GENOMIC DNA]</scope>
    <source>
        <strain evidence="2 3">VK10A</strain>
    </source>
</reference>
<feature type="transmembrane region" description="Helical" evidence="1">
    <location>
        <begin position="108"/>
        <end position="129"/>
    </location>
</feature>
<protein>
    <submittedName>
        <fullName evidence="2">Uncharacterized protein</fullName>
    </submittedName>
</protein>
<evidence type="ECO:0000313" key="2">
    <source>
        <dbReference type="EMBL" id="KAL3659111.1"/>
    </source>
</evidence>
<dbReference type="EMBL" id="JBIMZQ010000049">
    <property type="protein sequence ID" value="KAL3659111.1"/>
    <property type="molecule type" value="Genomic_DNA"/>
</dbReference>
<dbReference type="AlphaFoldDB" id="A0ABD3F0H9"/>